<evidence type="ECO:0000313" key="3">
    <source>
        <dbReference type="EMBL" id="CAD8342844.1"/>
    </source>
</evidence>
<accession>A0A7S0F6U8</accession>
<name>A0A7S0F6U8_9STRA</name>
<proteinExistence type="predicted"/>
<gene>
    <name evidence="3" type="ORF">CAUS1442_LOCUS14979</name>
</gene>
<dbReference type="AlphaFoldDB" id="A0A7S0F6U8"/>
<keyword evidence="2" id="KW-0812">Transmembrane</keyword>
<evidence type="ECO:0000256" key="2">
    <source>
        <dbReference type="SAM" id="Phobius"/>
    </source>
</evidence>
<keyword evidence="2" id="KW-0472">Membrane</keyword>
<dbReference type="EMBL" id="HBEF01024219">
    <property type="protein sequence ID" value="CAD8342844.1"/>
    <property type="molecule type" value="Transcribed_RNA"/>
</dbReference>
<feature type="transmembrane region" description="Helical" evidence="2">
    <location>
        <begin position="48"/>
        <end position="70"/>
    </location>
</feature>
<feature type="region of interest" description="Disordered" evidence="1">
    <location>
        <begin position="150"/>
        <end position="175"/>
    </location>
</feature>
<sequence length="175" mass="19734">MMGQQPPHERADMGWFARKIDAFNKAHNRLIHTVHTAWRVPLPPWGQFAMGCVYFAVPIVIGYNTSLWAIDKANATKEQRLGDGKDVQIQGLGDKRIVRTQDQDGGDGTTQVEQLGAGGWGGGVHLVTGDQKTQETNRVNLERFLKKQRRKYRRKQKEAEGVAEENNEAVRKEAQ</sequence>
<organism evidence="3">
    <name type="scientific">Craspedostauros australis</name>
    <dbReference type="NCBI Taxonomy" id="1486917"/>
    <lineage>
        <taxon>Eukaryota</taxon>
        <taxon>Sar</taxon>
        <taxon>Stramenopiles</taxon>
        <taxon>Ochrophyta</taxon>
        <taxon>Bacillariophyta</taxon>
        <taxon>Bacillariophyceae</taxon>
        <taxon>Bacillariophycidae</taxon>
        <taxon>Naviculales</taxon>
        <taxon>Naviculaceae</taxon>
        <taxon>Craspedostauros</taxon>
    </lineage>
</organism>
<keyword evidence="2" id="KW-1133">Transmembrane helix</keyword>
<evidence type="ECO:0008006" key="4">
    <source>
        <dbReference type="Google" id="ProtNLM"/>
    </source>
</evidence>
<evidence type="ECO:0000256" key="1">
    <source>
        <dbReference type="SAM" id="MobiDB-lite"/>
    </source>
</evidence>
<protein>
    <recommendedName>
        <fullName evidence="4">Transmembrane protein</fullName>
    </recommendedName>
</protein>
<reference evidence="3" key="1">
    <citation type="submission" date="2021-01" db="EMBL/GenBank/DDBJ databases">
        <authorList>
            <person name="Corre E."/>
            <person name="Pelletier E."/>
            <person name="Niang G."/>
            <person name="Scheremetjew M."/>
            <person name="Finn R."/>
            <person name="Kale V."/>
            <person name="Holt S."/>
            <person name="Cochrane G."/>
            <person name="Meng A."/>
            <person name="Brown T."/>
            <person name="Cohen L."/>
        </authorList>
    </citation>
    <scope>NUCLEOTIDE SEQUENCE</scope>
    <source>
        <strain evidence="3">CCMP3328</strain>
    </source>
</reference>